<comment type="caution">
    <text evidence="3">The sequence shown here is derived from an EMBL/GenBank/DDBJ whole genome shotgun (WGS) entry which is preliminary data.</text>
</comment>
<reference evidence="3" key="2">
    <citation type="submission" date="2020-11" db="EMBL/GenBank/DDBJ databases">
        <authorList>
            <person name="McCartney M.A."/>
            <person name="Auch B."/>
            <person name="Kono T."/>
            <person name="Mallez S."/>
            <person name="Becker A."/>
            <person name="Gohl D.M."/>
            <person name="Silverstein K.A.T."/>
            <person name="Koren S."/>
            <person name="Bechman K.B."/>
            <person name="Herman A."/>
            <person name="Abrahante J.E."/>
            <person name="Garbe J."/>
        </authorList>
    </citation>
    <scope>NUCLEOTIDE SEQUENCE</scope>
    <source>
        <strain evidence="3">Duluth1</strain>
        <tissue evidence="3">Whole animal</tissue>
    </source>
</reference>
<dbReference type="Gene3D" id="1.10.1410.40">
    <property type="match status" value="1"/>
</dbReference>
<reference evidence="3" key="1">
    <citation type="journal article" date="2019" name="bioRxiv">
        <title>The Genome of the Zebra Mussel, Dreissena polymorpha: A Resource for Invasive Species Research.</title>
        <authorList>
            <person name="McCartney M.A."/>
            <person name="Auch B."/>
            <person name="Kono T."/>
            <person name="Mallez S."/>
            <person name="Zhang Y."/>
            <person name="Obille A."/>
            <person name="Becker A."/>
            <person name="Abrahante J.E."/>
            <person name="Garbe J."/>
            <person name="Badalamenti J.P."/>
            <person name="Herman A."/>
            <person name="Mangelson H."/>
            <person name="Liachko I."/>
            <person name="Sullivan S."/>
            <person name="Sone E.D."/>
            <person name="Koren S."/>
            <person name="Silverstein K.A.T."/>
            <person name="Beckman K.B."/>
            <person name="Gohl D.M."/>
        </authorList>
    </citation>
    <scope>NUCLEOTIDE SEQUENCE</scope>
    <source>
        <strain evidence="3">Duluth1</strain>
        <tissue evidence="3">Whole animal</tissue>
    </source>
</reference>
<evidence type="ECO:0000313" key="4">
    <source>
        <dbReference type="Proteomes" id="UP000828390"/>
    </source>
</evidence>
<name>A0A9D3Y6W1_DREPO</name>
<sequence length="455" mass="52346">MAEGGTDRSMPETERVPLHGSLYSRHSRNHVEGVSVEVCNIMTRLGYGEEIRQRRVEKYREYDMMCNELEKHLMIKGITFITVGSKGEGLTCLQESDHDKLLVLNRFLCVEPGVDIHTIPDDIQVYRMDTRVYPGHCLMLLERPTSTGFTFCNNAQCDDGKGNVLLSSSLFLHEMSKSTTDINYVIPLERAGPSLPGLGKNGTHIDMVWALRCQCPGILKRWAERPRHWPPSNVVQKVVSFGSVVTPVGFKGSENNFLEWRICFNVGEIELVSNLNDTQAKLYVILKMILKEVVKPNKKEITSFVLKNIIFWQAENNTLELFQKRNLIHWLHDALGTLRTVISCKQLQYYMIPERNLMAACRLQAEQRLQWVADITDMMEEGPRVILRLSKIRRAIICHPEPMLSFSAIRTELEMLHLEQMIRSMNGLVDRSDVILKKILRRQTDIMENVTLLMF</sequence>
<keyword evidence="4" id="KW-1185">Reference proteome</keyword>
<dbReference type="OrthoDB" id="6120860at2759"/>
<feature type="compositionally biased region" description="Basic and acidic residues" evidence="1">
    <location>
        <begin position="1"/>
        <end position="17"/>
    </location>
</feature>
<dbReference type="Pfam" id="PF20266">
    <property type="entry name" value="Mab-21_C"/>
    <property type="match status" value="1"/>
</dbReference>
<gene>
    <name evidence="3" type="ORF">DPMN_081757</name>
</gene>
<proteinExistence type="predicted"/>
<evidence type="ECO:0000313" key="3">
    <source>
        <dbReference type="EMBL" id="KAH3694317.1"/>
    </source>
</evidence>
<organism evidence="3 4">
    <name type="scientific">Dreissena polymorpha</name>
    <name type="common">Zebra mussel</name>
    <name type="synonym">Mytilus polymorpha</name>
    <dbReference type="NCBI Taxonomy" id="45954"/>
    <lineage>
        <taxon>Eukaryota</taxon>
        <taxon>Metazoa</taxon>
        <taxon>Spiralia</taxon>
        <taxon>Lophotrochozoa</taxon>
        <taxon>Mollusca</taxon>
        <taxon>Bivalvia</taxon>
        <taxon>Autobranchia</taxon>
        <taxon>Heteroconchia</taxon>
        <taxon>Euheterodonta</taxon>
        <taxon>Imparidentia</taxon>
        <taxon>Neoheterodontei</taxon>
        <taxon>Myida</taxon>
        <taxon>Dreissenoidea</taxon>
        <taxon>Dreissenidae</taxon>
        <taxon>Dreissena</taxon>
    </lineage>
</organism>
<evidence type="ECO:0000259" key="2">
    <source>
        <dbReference type="Pfam" id="PF20266"/>
    </source>
</evidence>
<dbReference type="PANTHER" id="PTHR10656">
    <property type="entry name" value="CELL FATE DETERMINING PROTEIN MAB21-RELATED"/>
    <property type="match status" value="1"/>
</dbReference>
<protein>
    <recommendedName>
        <fullName evidence="2">Mab-21-like HhH/H2TH-like domain-containing protein</fullName>
    </recommendedName>
</protein>
<dbReference type="PANTHER" id="PTHR10656:SF69">
    <property type="entry name" value="MAB-21-LIKE HHH_H2TH-LIKE DOMAIN-CONTAINING PROTEIN"/>
    <property type="match status" value="1"/>
</dbReference>
<dbReference type="AlphaFoldDB" id="A0A9D3Y6W1"/>
<dbReference type="InterPro" id="IPR024810">
    <property type="entry name" value="MAB21L/cGLR"/>
</dbReference>
<dbReference type="SMART" id="SM01265">
    <property type="entry name" value="Mab-21"/>
    <property type="match status" value="1"/>
</dbReference>
<dbReference type="Proteomes" id="UP000828390">
    <property type="component" value="Unassembled WGS sequence"/>
</dbReference>
<feature type="region of interest" description="Disordered" evidence="1">
    <location>
        <begin position="1"/>
        <end position="21"/>
    </location>
</feature>
<evidence type="ECO:0000256" key="1">
    <source>
        <dbReference type="SAM" id="MobiDB-lite"/>
    </source>
</evidence>
<accession>A0A9D3Y6W1</accession>
<dbReference type="EMBL" id="JAIWYP010000016">
    <property type="protein sequence ID" value="KAH3694317.1"/>
    <property type="molecule type" value="Genomic_DNA"/>
</dbReference>
<dbReference type="InterPro" id="IPR046906">
    <property type="entry name" value="Mab-21_HhH/H2TH-like"/>
</dbReference>
<feature type="domain" description="Mab-21-like HhH/H2TH-like" evidence="2">
    <location>
        <begin position="282"/>
        <end position="364"/>
    </location>
</feature>